<comment type="caution">
    <text evidence="13">Lacks conserved residue(s) required for the propagation of feature annotation.</text>
</comment>
<dbReference type="Pfam" id="PF20519">
    <property type="entry name" value="Polycystin_dom"/>
    <property type="match status" value="1"/>
</dbReference>
<feature type="transmembrane region" description="Helical" evidence="15">
    <location>
        <begin position="2070"/>
        <end position="2095"/>
    </location>
</feature>
<evidence type="ECO:0000313" key="19">
    <source>
        <dbReference type="Proteomes" id="UP000005408"/>
    </source>
</evidence>
<feature type="region of interest" description="Disordered" evidence="14">
    <location>
        <begin position="1278"/>
        <end position="1298"/>
    </location>
</feature>
<evidence type="ECO:0000256" key="10">
    <source>
        <dbReference type="ARBA" id="ARBA00023180"/>
    </source>
</evidence>
<evidence type="ECO:0000313" key="18">
    <source>
        <dbReference type="EnsemblMetazoa" id="G1789.1:cds"/>
    </source>
</evidence>
<dbReference type="PROSITE" id="PS50093">
    <property type="entry name" value="PKD"/>
    <property type="match status" value="1"/>
</dbReference>
<feature type="compositionally biased region" description="Low complexity" evidence="14">
    <location>
        <begin position="1286"/>
        <end position="1295"/>
    </location>
</feature>
<feature type="transmembrane region" description="Helical" evidence="15">
    <location>
        <begin position="2032"/>
        <end position="2050"/>
    </location>
</feature>
<evidence type="ECO:0008006" key="20">
    <source>
        <dbReference type="Google" id="ProtNLM"/>
    </source>
</evidence>
<dbReference type="InterPro" id="IPR000601">
    <property type="entry name" value="PKD_dom"/>
</dbReference>
<dbReference type="OrthoDB" id="444119at2759"/>
<keyword evidence="6" id="KW-0732">Signal</keyword>
<sequence length="2839" mass="321456">MNNKYETKRLRFILLCVFCISGLIVPSILANDVQLTYLENDATFITGTSPKVGSNANLGIYPHWCLGNINKCSDGITVSFFIKPKKADETSPEAVIITSGGHSFFSEGFYLLQKYGDQYEFGVSKQDKVWRQKFRLLPTLWTNIFASWNDSAGLKLYVDGYLMKRDDPEKREYEDDSFDPFSEIVIGLDQEGLPINSTNFFDIDNVVIFNSVKSPQVYSIDERGYYLGCKLHSSDEGSSLDLSTSKNAIHDCRTYCDSPLMEISSNDKCRCLNLDALKLVITDDRCTSGSEVGKIYSVSGRTTTHSYHLNATVNPLHTRPYTKPLETVRVEIETNFVVMNNIDVNFGDGLSMNTKQKVLSHFWASEGVFTITISTTIGDILLRKTVDFEVKDVDEGIPPEMSVVSANHLQVQLSAEYQLLSFGEYDTDCSVRYGDGNIFHQSHKSGYLNALYVNHTYDLYGQYLIDYNCSNAYGETKNSTRFVSRFFDIPYLYHNTEESFLFTIHGSKSYLENLNIFRNDVQEFNSTVQANGILINSLDLQPYENLVTIKNGDITLIKRIFYVQHLVQKATITPIKRSNAWYLTTNITIEIPAGLETFINCSFGIGDSYMFYIDKSDVPLGMLFEVEYPSLGYYPVYVDMTNDISTSRKEDLISVEVPIVTIKLSTSNITDKTLPVILKVDLNGDSPGPDKVEFNIRHGDGHADDVSYRSPTTQKFTTFQNKYIYENWGIYRICVTAKNQISEVFQCSLVQVGQNLTHVDLKTSTSGRVLQNDYAEVNITSYTGSDVTYDVYFGSENFTFTDKQLENGNVTVESGILIDDSNNTLTNETVPGESDSSAGLLTTIISLLFDQNSTTTTPTTLLATEPVATAEVENDRKRRSVAPRPKFYAFRVTEEIITVAHLFPKSGRFRVKAGVRNAFSAVRTELCQTIIVDDLDDKKCQKPKIDFENVKSSVNSPIRRIRSEEFNITVVSESSCVSGSQFTYSWKAEKFNKGKLEPISEVCSMESNNNVLVIPAVYLSYGLYRLTVSVAPLGHSLRSSEKQVFLSIEASNPYAEIAGEQETDFLIYANAVFDLNPSRDPDLVTKSKTGLEFDLICIKSDNFDQANTLSFQQLKSKSTLIFQEKMLKESTANPVKLYDNGDCFMNVENMTKSVSTFDGRVSFPAEYFAAEEFVMKLYVSKEGRVNSTNQRVKIKLTNSTDIKGQLDAMSSIKDCGSLLRAVAVVSGEFLTGGNETSDDQEEELTEVREFMTGLLDNLADKTENLDQCKGVASAVADLTSNPDQTSSSSRSSGGSAVNKSMTTMKEKFGNANFDSVKDASASAVTGMSNLLPKEDKAEVEAQKRRKKREAAQNPDHGLTEGNQEETDSYDLIMKEEDANLHRFFDDLYEYVFIFKKAFRRAVKNYYNIMWINKEATLADAEQFFRKVIIEWEPFDVERYLLKYCKHEKYLLDKDKLEADKSVASASTGAVDSISGLLLGKMEASRRRRRRRSLPGNGTQAEAEVEGEDDLEQECAINAPGMGLGLKNIDPDQPGPAQMSSSFGSFEIPEGVIPKSSDGGGVGTTLVTTKGNPKTWGSNSNGIKSSVLSLDLTGSGGGSKMKVNNTKAPMRLMIQGKAEDVPEPSQWMLCVPRGVSPKDATQWNNHPVPVTENDTALHFLLWPDRKGDKFNVYFKFKDRPNATHYDYKTVMPHDPTDFPGYQNKDPEVLNQLLHTFYPPQNMTKLNGTYWVSIGIAKTDVDFGSSETCLNYSTQTFVPSCKFWDDETQTWKGDGCKVGNGTTKWNTECLCTHLTSFGGDFAVPPNTIDFSNVWAKFANLNENAAVFSTVVALIGVYIMLLIWSRYMDKRDIIKWGATPLEDNLPSDNYHYQMTVQTGVRKNASTTSKVSFIVSGENGDSGVRRLYDGHRKVLESGSILNYICSVEKPLGSLTFMRIWHDNSGRGKQKSWFLDQVQITDLQTGDRYIFLCDRWLALEEDDGMVDRILPVAGLEDLVAFKQLFSANVRKKLSNEHLWFSVFSRPTKSSFTRAQRISCCMSLLFMTMITNAMWFKSDDNAKQSQALKVGPLSFTVQQFFVSFASTMLVFPVNFILITFFKKCRPKQNAVIQKHQQQPKRGKWKNVTNGSQIWGDAVMPSRWKRFKDYISDLINFKQKAKYGADDDIDEDDAPKTRIVGVPEDEKEKKKKKKKPGTLPHWCIYIAWVLCFFSITSAGFFTILYSLEWGKEKANEWLTTFLLSFFQSVIVVQPIKVMFLVAFIACILKKPALDEEDTNEDLNNVIAAHDEEFIGKDNGTIEEIAAKRKEANAEFQPPDPSTLEEARQQRLIELKMEEVLKELSSYIFFVIILFFLSYQQRDSNSYTYATNLKNTFTHNFESITTVDQYWVWLENKLIPSLYATHYHNGTEIKRWWEKRCINDMASRRVGIPRLRQLRVKPDTCKVNKYMREVILHCRDEYGWSDDDAKIYLPRWQKPDKENITELTKPKNPGPWVYQSSVKLANAPYMATMSTYKGGGYVYMFERNVDRTKQKLSELKNQIWMDAHTRAIFLEFTVYNPNINLFGSMIMVIEFLHSGGAIPRLECKVFRLLSYVGGLGVMVIIAEVIYTIFSLYFFIRCIKKLKKEKMKYFKGFWNKLEFALLCFCVSVIAMYALKHILTTLAMNALKDPDKADYVNFQSLALYDELYGFMCGFVVFLATVQFLKLLQFNKKMGMLGETVQYATKDLKVFSIAFLLYFWTFTATGFLLFSNSMISYSNVVGAAESMFAFTLGSFDFVAMQSAQPTLGPIFFFAFILVVYVGLMSIFLTIIADAFSTVKENMEGKQNDYEFLDYFTKRLKQVMGFA</sequence>
<evidence type="ECO:0000256" key="7">
    <source>
        <dbReference type="ARBA" id="ARBA00022989"/>
    </source>
</evidence>
<dbReference type="PANTHER" id="PTHR10877:SF150">
    <property type="entry name" value="REJ DOMAIN-CONTAINING PROTEIN"/>
    <property type="match status" value="1"/>
</dbReference>
<evidence type="ECO:0000256" key="14">
    <source>
        <dbReference type="SAM" id="MobiDB-lite"/>
    </source>
</evidence>
<dbReference type="Gene3D" id="2.60.60.20">
    <property type="entry name" value="PLAT/LH2 domain"/>
    <property type="match status" value="1"/>
</dbReference>
<reference evidence="18" key="1">
    <citation type="submission" date="2022-08" db="UniProtKB">
        <authorList>
            <consortium name="EnsemblMetazoa"/>
        </authorList>
    </citation>
    <scope>IDENTIFICATION</scope>
    <source>
        <strain evidence="18">05x7-T-G4-1.051#20</strain>
    </source>
</reference>
<protein>
    <recommendedName>
        <fullName evidence="20">Polycystic kidney disease protein 1-like 2</fullName>
    </recommendedName>
</protein>
<feature type="compositionally biased region" description="Basic and acidic residues" evidence="14">
    <location>
        <begin position="1332"/>
        <end position="1342"/>
    </location>
</feature>
<evidence type="ECO:0000256" key="15">
    <source>
        <dbReference type="SAM" id="Phobius"/>
    </source>
</evidence>
<feature type="transmembrane region" description="Helical" evidence="15">
    <location>
        <begin position="2681"/>
        <end position="2701"/>
    </location>
</feature>
<keyword evidence="11" id="KW-0966">Cell projection</keyword>
<keyword evidence="5 15" id="KW-0812">Transmembrane</keyword>
<dbReference type="InterPro" id="IPR046338">
    <property type="entry name" value="GAIN_dom_sf"/>
</dbReference>
<evidence type="ECO:0000256" key="3">
    <source>
        <dbReference type="ARBA" id="ARBA00007200"/>
    </source>
</evidence>
<dbReference type="PANTHER" id="PTHR10877">
    <property type="entry name" value="POLYCYSTIN FAMILY MEMBER"/>
    <property type="match status" value="1"/>
</dbReference>
<dbReference type="PRINTS" id="PR01433">
    <property type="entry name" value="POLYCYSTIN2"/>
</dbReference>
<dbReference type="SUPFAM" id="SSF49299">
    <property type="entry name" value="PKD domain"/>
    <property type="match status" value="1"/>
</dbReference>
<feature type="transmembrane region" description="Helical" evidence="15">
    <location>
        <begin position="2632"/>
        <end position="2649"/>
    </location>
</feature>
<evidence type="ECO:0000256" key="1">
    <source>
        <dbReference type="ARBA" id="ARBA00004138"/>
    </source>
</evidence>
<evidence type="ECO:0000256" key="12">
    <source>
        <dbReference type="PIRSR" id="PIRSR603915-2"/>
    </source>
</evidence>
<dbReference type="EnsemblMetazoa" id="G1789.1">
    <property type="protein sequence ID" value="G1789.1:cds"/>
    <property type="gene ID" value="G1789"/>
</dbReference>
<dbReference type="GO" id="GO:0050982">
    <property type="term" value="P:detection of mechanical stimulus"/>
    <property type="evidence" value="ECO:0007669"/>
    <property type="project" value="TreeGrafter"/>
</dbReference>
<evidence type="ECO:0000256" key="2">
    <source>
        <dbReference type="ARBA" id="ARBA00004651"/>
    </source>
</evidence>
<feature type="domain" description="PKD" evidence="16">
    <location>
        <begin position="345"/>
        <end position="376"/>
    </location>
</feature>
<dbReference type="FunFam" id="2.60.60.20:FF:000022">
    <property type="entry name" value="Uncharacterized protein"/>
    <property type="match status" value="1"/>
</dbReference>
<accession>A0A8W8J907</accession>
<name>A0A8W8J907_MAGGI</name>
<dbReference type="InterPro" id="IPR046791">
    <property type="entry name" value="Polycystin_dom"/>
</dbReference>
<evidence type="ECO:0000259" key="17">
    <source>
        <dbReference type="PROSITE" id="PS50095"/>
    </source>
</evidence>
<dbReference type="SMART" id="SM00308">
    <property type="entry name" value="LH2"/>
    <property type="match status" value="1"/>
</dbReference>
<evidence type="ECO:0000256" key="5">
    <source>
        <dbReference type="ARBA" id="ARBA00022692"/>
    </source>
</evidence>
<dbReference type="InterPro" id="IPR013122">
    <property type="entry name" value="PKD1_2_channel"/>
</dbReference>
<dbReference type="InterPro" id="IPR003915">
    <property type="entry name" value="PKD_2"/>
</dbReference>
<dbReference type="InterPro" id="IPR051223">
    <property type="entry name" value="Polycystin"/>
</dbReference>
<organism evidence="18 19">
    <name type="scientific">Magallana gigas</name>
    <name type="common">Pacific oyster</name>
    <name type="synonym">Crassostrea gigas</name>
    <dbReference type="NCBI Taxonomy" id="29159"/>
    <lineage>
        <taxon>Eukaryota</taxon>
        <taxon>Metazoa</taxon>
        <taxon>Spiralia</taxon>
        <taxon>Lophotrochozoa</taxon>
        <taxon>Mollusca</taxon>
        <taxon>Bivalvia</taxon>
        <taxon>Autobranchia</taxon>
        <taxon>Pteriomorphia</taxon>
        <taxon>Ostreida</taxon>
        <taxon>Ostreoidea</taxon>
        <taxon>Ostreidae</taxon>
        <taxon>Magallana</taxon>
    </lineage>
</organism>
<dbReference type="SMART" id="SM00303">
    <property type="entry name" value="GPS"/>
    <property type="match status" value="1"/>
</dbReference>
<feature type="transmembrane region" description="Helical" evidence="15">
    <location>
        <begin position="2584"/>
        <end position="2611"/>
    </location>
</feature>
<dbReference type="Proteomes" id="UP000005408">
    <property type="component" value="Unassembled WGS sequence"/>
</dbReference>
<dbReference type="GO" id="GO:0005509">
    <property type="term" value="F:calcium ion binding"/>
    <property type="evidence" value="ECO:0007669"/>
    <property type="project" value="InterPro"/>
</dbReference>
<evidence type="ECO:0000256" key="4">
    <source>
        <dbReference type="ARBA" id="ARBA00022475"/>
    </source>
</evidence>
<comment type="similarity">
    <text evidence="3">Belongs to the polycystin family.</text>
</comment>
<dbReference type="InterPro" id="IPR001024">
    <property type="entry name" value="PLAT/LH2_dom"/>
</dbReference>
<comment type="subcellular location">
    <subcellularLocation>
        <location evidence="2">Cell membrane</location>
        <topology evidence="2">Multi-pass membrane protein</topology>
    </subcellularLocation>
    <subcellularLocation>
        <location evidence="1">Cell projection</location>
        <location evidence="1">Cilium</location>
    </subcellularLocation>
</comment>
<evidence type="ECO:0000259" key="16">
    <source>
        <dbReference type="PROSITE" id="PS50093"/>
    </source>
</evidence>
<dbReference type="InterPro" id="IPR013320">
    <property type="entry name" value="ConA-like_dom_sf"/>
</dbReference>
<dbReference type="InterPro" id="IPR000203">
    <property type="entry name" value="GPS"/>
</dbReference>
<feature type="transmembrane region" description="Helical" evidence="15">
    <location>
        <begin position="2721"/>
        <end position="2743"/>
    </location>
</feature>
<dbReference type="Pfam" id="PF01825">
    <property type="entry name" value="GPS"/>
    <property type="match status" value="1"/>
</dbReference>
<dbReference type="Pfam" id="PF01477">
    <property type="entry name" value="PLAT"/>
    <property type="match status" value="1"/>
</dbReference>
<dbReference type="Pfam" id="PF13385">
    <property type="entry name" value="Laminin_G_3"/>
    <property type="match status" value="1"/>
</dbReference>
<feature type="region of interest" description="Disordered" evidence="14">
    <location>
        <begin position="1487"/>
        <end position="1509"/>
    </location>
</feature>
<evidence type="ECO:0000256" key="8">
    <source>
        <dbReference type="ARBA" id="ARBA00023069"/>
    </source>
</evidence>
<dbReference type="InterPro" id="IPR002859">
    <property type="entry name" value="PKD/REJ-like"/>
</dbReference>
<dbReference type="GO" id="GO:0005929">
    <property type="term" value="C:cilium"/>
    <property type="evidence" value="ECO:0007669"/>
    <property type="project" value="UniProtKB-SubCell"/>
</dbReference>
<feature type="transmembrane region" description="Helical" evidence="15">
    <location>
        <begin position="2192"/>
        <end position="2218"/>
    </location>
</feature>
<evidence type="ECO:0000256" key="9">
    <source>
        <dbReference type="ARBA" id="ARBA00023136"/>
    </source>
</evidence>
<dbReference type="OMA" id="PHWCLGN"/>
<feature type="transmembrane region" description="Helical" evidence="15">
    <location>
        <begin position="2783"/>
        <end position="2805"/>
    </location>
</feature>
<evidence type="ECO:0000256" key="6">
    <source>
        <dbReference type="ARBA" id="ARBA00022729"/>
    </source>
</evidence>
<dbReference type="InterPro" id="IPR036392">
    <property type="entry name" value="PLAT/LH2_dom_sf"/>
</dbReference>
<dbReference type="SUPFAM" id="SSF49899">
    <property type="entry name" value="Concanavalin A-like lectins/glucanases"/>
    <property type="match status" value="1"/>
</dbReference>
<keyword evidence="10" id="KW-0325">Glycoprotein</keyword>
<keyword evidence="4" id="KW-1003">Cell membrane</keyword>
<dbReference type="SUPFAM" id="SSF49723">
    <property type="entry name" value="Lipase/lipooxygenase domain (PLAT/LH2 domain)"/>
    <property type="match status" value="1"/>
</dbReference>
<evidence type="ECO:0000256" key="11">
    <source>
        <dbReference type="ARBA" id="ARBA00023273"/>
    </source>
</evidence>
<feature type="transmembrane region" description="Helical" evidence="15">
    <location>
        <begin position="2238"/>
        <end position="2261"/>
    </location>
</feature>
<evidence type="ECO:0000256" key="13">
    <source>
        <dbReference type="PROSITE-ProRule" id="PRU00152"/>
    </source>
</evidence>
<feature type="region of interest" description="Disordered" evidence="14">
    <location>
        <begin position="1327"/>
        <end position="1366"/>
    </location>
</feature>
<dbReference type="PROSITE" id="PS50095">
    <property type="entry name" value="PLAT"/>
    <property type="match status" value="1"/>
</dbReference>
<dbReference type="Pfam" id="PF08016">
    <property type="entry name" value="PKD_channel"/>
    <property type="match status" value="1"/>
</dbReference>
<dbReference type="GO" id="GO:0005262">
    <property type="term" value="F:calcium channel activity"/>
    <property type="evidence" value="ECO:0007669"/>
    <property type="project" value="TreeGrafter"/>
</dbReference>
<dbReference type="GO" id="GO:0005886">
    <property type="term" value="C:plasma membrane"/>
    <property type="evidence" value="ECO:0007669"/>
    <property type="project" value="UniProtKB-SubCell"/>
</dbReference>
<keyword evidence="8" id="KW-0969">Cilium</keyword>
<keyword evidence="19" id="KW-1185">Reference proteome</keyword>
<feature type="domain" description="PLAT" evidence="17">
    <location>
        <begin position="1867"/>
        <end position="1986"/>
    </location>
</feature>
<feature type="region of interest" description="Disordered" evidence="14">
    <location>
        <begin position="2167"/>
        <end position="2188"/>
    </location>
</feature>
<dbReference type="Pfam" id="PF02010">
    <property type="entry name" value="REJ"/>
    <property type="match status" value="1"/>
</dbReference>
<keyword evidence="7 15" id="KW-1133">Transmembrane helix</keyword>
<dbReference type="InterPro" id="IPR035986">
    <property type="entry name" value="PKD_dom_sf"/>
</dbReference>
<keyword evidence="9 15" id="KW-0472">Membrane</keyword>
<proteinExistence type="inferred from homology"/>
<dbReference type="Gene3D" id="2.60.120.200">
    <property type="match status" value="1"/>
</dbReference>
<dbReference type="Gene3D" id="2.60.220.50">
    <property type="match status" value="1"/>
</dbReference>
<feature type="disulfide bond" evidence="12">
    <location>
        <begin position="2437"/>
        <end position="2450"/>
    </location>
</feature>
<feature type="transmembrane region" description="Helical" evidence="15">
    <location>
        <begin position="1822"/>
        <end position="1842"/>
    </location>
</feature>